<evidence type="ECO:0000256" key="3">
    <source>
        <dbReference type="ARBA" id="ARBA00022475"/>
    </source>
</evidence>
<protein>
    <submittedName>
        <fullName evidence="8">G-protein coupled receptor 158</fullName>
    </submittedName>
</protein>
<reference evidence="8 9" key="1">
    <citation type="journal article" date="2024" name="Ann. Entomol. Soc. Am.">
        <title>Genomic analyses of the southern and eastern yellowjacket wasps (Hymenoptera: Vespidae) reveal evolutionary signatures of social life.</title>
        <authorList>
            <person name="Catto M.A."/>
            <person name="Caine P.B."/>
            <person name="Orr S.E."/>
            <person name="Hunt B.G."/>
            <person name="Goodisman M.A.D."/>
        </authorList>
    </citation>
    <scope>NUCLEOTIDE SEQUENCE [LARGE SCALE GENOMIC DNA]</scope>
    <source>
        <strain evidence="8">233</strain>
        <tissue evidence="8">Head and thorax</tissue>
    </source>
</reference>
<dbReference type="GO" id="GO:0004930">
    <property type="term" value="F:G protein-coupled receptor activity"/>
    <property type="evidence" value="ECO:0007669"/>
    <property type="project" value="UniProtKB-KW"/>
</dbReference>
<dbReference type="GO" id="GO:0005886">
    <property type="term" value="C:plasma membrane"/>
    <property type="evidence" value="ECO:0007669"/>
    <property type="project" value="UniProtKB-SubCell"/>
</dbReference>
<comment type="caution">
    <text evidence="8">The sequence shown here is derived from an EMBL/GenBank/DDBJ whole genome shotgun (WGS) entry which is preliminary data.</text>
</comment>
<evidence type="ECO:0000313" key="8">
    <source>
        <dbReference type="EMBL" id="KAL2713911.1"/>
    </source>
</evidence>
<evidence type="ECO:0000313" key="9">
    <source>
        <dbReference type="Proteomes" id="UP001607302"/>
    </source>
</evidence>
<dbReference type="InterPro" id="IPR043458">
    <property type="entry name" value="GPR158/179"/>
</dbReference>
<keyword evidence="3" id="KW-1003">Cell membrane</keyword>
<evidence type="ECO:0000256" key="2">
    <source>
        <dbReference type="ARBA" id="ARBA00007242"/>
    </source>
</evidence>
<comment type="subcellular location">
    <subcellularLocation>
        <location evidence="1">Cell membrane</location>
        <topology evidence="1">Multi-pass membrane protein</topology>
    </subcellularLocation>
</comment>
<accession>A0ABD1ZZU8</accession>
<comment type="similarity">
    <text evidence="2">Belongs to the G-protein coupled receptor 3 family.</text>
</comment>
<keyword evidence="5 8" id="KW-0675">Receptor</keyword>
<keyword evidence="7" id="KW-0807">Transducer</keyword>
<keyword evidence="3" id="KW-0472">Membrane</keyword>
<keyword evidence="9" id="KW-1185">Reference proteome</keyword>
<evidence type="ECO:0000256" key="6">
    <source>
        <dbReference type="ARBA" id="ARBA00023180"/>
    </source>
</evidence>
<dbReference type="PANTHER" id="PTHR32546:SF29">
    <property type="entry name" value="G-PROTEIN COUPLED RECEPTORS FAMILY 3 PROFILE DOMAIN-CONTAINING PROTEIN"/>
    <property type="match status" value="1"/>
</dbReference>
<dbReference type="PANTHER" id="PTHR32546">
    <property type="entry name" value="G-PROTEIN COUPLED RECEPTOR 158-RELATED"/>
    <property type="match status" value="1"/>
</dbReference>
<dbReference type="Pfam" id="PF22673">
    <property type="entry name" value="MCP-like_PDC_1"/>
    <property type="match status" value="1"/>
</dbReference>
<proteinExistence type="inferred from homology"/>
<gene>
    <name evidence="8" type="ORF">V1478_016468</name>
</gene>
<dbReference type="Proteomes" id="UP001607302">
    <property type="component" value="Unassembled WGS sequence"/>
</dbReference>
<evidence type="ECO:0000256" key="1">
    <source>
        <dbReference type="ARBA" id="ARBA00004651"/>
    </source>
</evidence>
<organism evidence="8 9">
    <name type="scientific">Vespula squamosa</name>
    <name type="common">Southern yellow jacket</name>
    <name type="synonym">Wasp</name>
    <dbReference type="NCBI Taxonomy" id="30214"/>
    <lineage>
        <taxon>Eukaryota</taxon>
        <taxon>Metazoa</taxon>
        <taxon>Ecdysozoa</taxon>
        <taxon>Arthropoda</taxon>
        <taxon>Hexapoda</taxon>
        <taxon>Insecta</taxon>
        <taxon>Pterygota</taxon>
        <taxon>Neoptera</taxon>
        <taxon>Endopterygota</taxon>
        <taxon>Hymenoptera</taxon>
        <taxon>Apocrita</taxon>
        <taxon>Aculeata</taxon>
        <taxon>Vespoidea</taxon>
        <taxon>Vespidae</taxon>
        <taxon>Vespinae</taxon>
        <taxon>Vespula</taxon>
    </lineage>
</organism>
<dbReference type="EMBL" id="JAUDFV010000157">
    <property type="protein sequence ID" value="KAL2713911.1"/>
    <property type="molecule type" value="Genomic_DNA"/>
</dbReference>
<evidence type="ECO:0000256" key="7">
    <source>
        <dbReference type="ARBA" id="ARBA00023224"/>
    </source>
</evidence>
<keyword evidence="6" id="KW-0325">Glycoprotein</keyword>
<evidence type="ECO:0000256" key="4">
    <source>
        <dbReference type="ARBA" id="ARBA00023040"/>
    </source>
</evidence>
<dbReference type="Gene3D" id="3.30.450.20">
    <property type="entry name" value="PAS domain"/>
    <property type="match status" value="1"/>
</dbReference>
<sequence>MLHDNLVSKYHYGSYAIYCTPITHGDSERIDTTIIDFDQHQRHISQMLVIAIFPGLHTYTYNESTHTEREEDEILTVKYEDGRWSKPYYDCGGGNIWMLTYTVPFFGYVNDTYFFKYSTQLVRSSGTTKRRLKRAATSYIKVYDLLRRNLADIASTKLNLWVE</sequence>
<keyword evidence="4" id="KW-0297">G-protein coupled receptor</keyword>
<dbReference type="AlphaFoldDB" id="A0ABD1ZZU8"/>
<evidence type="ECO:0000256" key="5">
    <source>
        <dbReference type="ARBA" id="ARBA00023170"/>
    </source>
</evidence>
<name>A0ABD1ZZU8_VESSQ</name>